<feature type="transmembrane region" description="Helical" evidence="1">
    <location>
        <begin position="168"/>
        <end position="187"/>
    </location>
</feature>
<dbReference type="EMBL" id="FO203522">
    <property type="protein sequence ID" value="CCO23731.1"/>
    <property type="molecule type" value="Genomic_DNA"/>
</dbReference>
<sequence>MSSNKTASCANRIILAVLKKLWSSFKDLLPIILVIAFFQIVVLRQPLPNLGEVAFGGLLVVLGLMLFIQGLEMGLFPIGEEMARALARKGSLFWLLTFAFLLGFSTTVAEPALIAVAAEAASIAAQGNLIAPGADSLNSYALGLRLSVAFSVGVAILIGVLRILRGWPVHYLIIGGYVLVMLMTLIAPKEIVGIAYDAGGVTTSTVTVPLVAALGVGLASIIKGRSPLLDGFGLIAFASLLPMIFVMGYGLTVFG</sequence>
<dbReference type="AlphaFoldDB" id="L0RDS7"/>
<accession>L0RDS7</accession>
<dbReference type="eggNOG" id="ENOG502Z7NN">
    <property type="taxonomic scope" value="Bacteria"/>
</dbReference>
<evidence type="ECO:0000256" key="1">
    <source>
        <dbReference type="SAM" id="Phobius"/>
    </source>
</evidence>
<feature type="transmembrane region" description="Helical" evidence="1">
    <location>
        <begin position="92"/>
        <end position="117"/>
    </location>
</feature>
<evidence type="ECO:0000313" key="3">
    <source>
        <dbReference type="Proteomes" id="UP000010808"/>
    </source>
</evidence>
<gene>
    <name evidence="2" type="ORF">DESAM_21454</name>
</gene>
<dbReference type="KEGG" id="dhy:DESAM_21454"/>
<keyword evidence="1" id="KW-0472">Membrane</keyword>
<keyword evidence="1" id="KW-0812">Transmembrane</keyword>
<feature type="transmembrane region" description="Helical" evidence="1">
    <location>
        <begin position="234"/>
        <end position="254"/>
    </location>
</feature>
<name>L0RDS7_9BACT</name>
<dbReference type="Pfam" id="PF07556">
    <property type="entry name" value="DUF1538"/>
    <property type="match status" value="1"/>
</dbReference>
<organism evidence="2 3">
    <name type="scientific">Maridesulfovibrio hydrothermalis AM13 = DSM 14728</name>
    <dbReference type="NCBI Taxonomy" id="1121451"/>
    <lineage>
        <taxon>Bacteria</taxon>
        <taxon>Pseudomonadati</taxon>
        <taxon>Thermodesulfobacteriota</taxon>
        <taxon>Desulfovibrionia</taxon>
        <taxon>Desulfovibrionales</taxon>
        <taxon>Desulfovibrionaceae</taxon>
        <taxon>Maridesulfovibrio</taxon>
    </lineage>
</organism>
<dbReference type="RefSeq" id="WP_015336334.1">
    <property type="nucleotide sequence ID" value="NC_020055.1"/>
</dbReference>
<keyword evidence="3" id="KW-1185">Reference proteome</keyword>
<dbReference type="InterPro" id="IPR011435">
    <property type="entry name" value="UmpAB"/>
</dbReference>
<reference evidence="2 3" key="1">
    <citation type="submission" date="2012-10" db="EMBL/GenBank/DDBJ databases">
        <authorList>
            <person name="Genoscope - CEA"/>
        </authorList>
    </citation>
    <scope>NUCLEOTIDE SEQUENCE [LARGE SCALE GENOMIC DNA]</scope>
    <source>
        <strain evidence="3">AM13 / DSM 14728</strain>
    </source>
</reference>
<protein>
    <recommendedName>
        <fullName evidence="4">DUF1538 domain-containing protein</fullName>
    </recommendedName>
</protein>
<dbReference type="PATRIC" id="fig|1121451.3.peg.1695"/>
<feature type="transmembrane region" description="Helical" evidence="1">
    <location>
        <begin position="137"/>
        <end position="161"/>
    </location>
</feature>
<dbReference type="STRING" id="1121451.DESAM_21454"/>
<feature type="transmembrane region" description="Helical" evidence="1">
    <location>
        <begin position="199"/>
        <end position="222"/>
    </location>
</feature>
<proteinExistence type="predicted"/>
<feature type="transmembrane region" description="Helical" evidence="1">
    <location>
        <begin position="53"/>
        <end position="71"/>
    </location>
</feature>
<dbReference type="HOGENOM" id="CLU_026769_0_1_7"/>
<feature type="transmembrane region" description="Helical" evidence="1">
    <location>
        <begin position="28"/>
        <end position="47"/>
    </location>
</feature>
<dbReference type="Proteomes" id="UP000010808">
    <property type="component" value="Chromosome"/>
</dbReference>
<keyword evidence="1" id="KW-1133">Transmembrane helix</keyword>
<dbReference type="OrthoDB" id="1436654at2"/>
<evidence type="ECO:0000313" key="2">
    <source>
        <dbReference type="EMBL" id="CCO23731.1"/>
    </source>
</evidence>
<evidence type="ECO:0008006" key="4">
    <source>
        <dbReference type="Google" id="ProtNLM"/>
    </source>
</evidence>